<dbReference type="Proteomes" id="UP000712007">
    <property type="component" value="Unassembled WGS sequence"/>
</dbReference>
<dbReference type="GO" id="GO:0032259">
    <property type="term" value="P:methylation"/>
    <property type="evidence" value="ECO:0007669"/>
    <property type="project" value="UniProtKB-KW"/>
</dbReference>
<dbReference type="NCBIfam" id="TIGR00186">
    <property type="entry name" value="rRNA_methyl_3"/>
    <property type="match status" value="1"/>
</dbReference>
<dbReference type="Gene3D" id="3.40.1280.10">
    <property type="match status" value="1"/>
</dbReference>
<reference evidence="4" key="2">
    <citation type="journal article" date="2021" name="PeerJ">
        <title>Extensive microbial diversity within the chicken gut microbiome revealed by metagenomics and culture.</title>
        <authorList>
            <person name="Gilroy R."/>
            <person name="Ravi A."/>
            <person name="Getino M."/>
            <person name="Pursley I."/>
            <person name="Horton D.L."/>
            <person name="Alikhan N.F."/>
            <person name="Baker D."/>
            <person name="Gharbi K."/>
            <person name="Hall N."/>
            <person name="Watson M."/>
            <person name="Adriaenssens E.M."/>
            <person name="Foster-Nyarko E."/>
            <person name="Jarju S."/>
            <person name="Secka A."/>
            <person name="Antonio M."/>
            <person name="Oren A."/>
            <person name="Chaudhuri R.R."/>
            <person name="La Ragione R."/>
            <person name="Hildebrand F."/>
            <person name="Pallen M.J."/>
        </authorList>
    </citation>
    <scope>NUCLEOTIDE SEQUENCE</scope>
    <source>
        <strain evidence="4">3924</strain>
    </source>
</reference>
<evidence type="ECO:0000313" key="4">
    <source>
        <dbReference type="EMBL" id="MBO8440511.1"/>
    </source>
</evidence>
<evidence type="ECO:0000259" key="3">
    <source>
        <dbReference type="SMART" id="SM00967"/>
    </source>
</evidence>
<feature type="domain" description="RNA 2-O ribose methyltransferase substrate binding" evidence="3">
    <location>
        <begin position="6"/>
        <end position="80"/>
    </location>
</feature>
<dbReference type="GO" id="GO:0006396">
    <property type="term" value="P:RNA processing"/>
    <property type="evidence" value="ECO:0007669"/>
    <property type="project" value="InterPro"/>
</dbReference>
<dbReference type="SMART" id="SM00967">
    <property type="entry name" value="SpoU_sub_bind"/>
    <property type="match status" value="1"/>
</dbReference>
<dbReference type="GO" id="GO:0005829">
    <property type="term" value="C:cytosol"/>
    <property type="evidence" value="ECO:0007669"/>
    <property type="project" value="TreeGrafter"/>
</dbReference>
<evidence type="ECO:0000313" key="5">
    <source>
        <dbReference type="Proteomes" id="UP000712007"/>
    </source>
</evidence>
<dbReference type="SUPFAM" id="SSF75217">
    <property type="entry name" value="alpha/beta knot"/>
    <property type="match status" value="1"/>
</dbReference>
<dbReference type="InterPro" id="IPR029026">
    <property type="entry name" value="tRNA_m1G_MTases_N"/>
</dbReference>
<dbReference type="PANTHER" id="PTHR46429">
    <property type="entry name" value="23S RRNA (GUANOSINE-2'-O-)-METHYLTRANSFERASE RLMB"/>
    <property type="match status" value="1"/>
</dbReference>
<organism evidence="4 5">
    <name type="scientific">Candidatus Aphodosoma intestinipullorum</name>
    <dbReference type="NCBI Taxonomy" id="2840674"/>
    <lineage>
        <taxon>Bacteria</taxon>
        <taxon>Pseudomonadati</taxon>
        <taxon>Bacteroidota</taxon>
        <taxon>Bacteroidia</taxon>
        <taxon>Bacteroidales</taxon>
        <taxon>Candidatus Aphodosoma</taxon>
    </lineage>
</organism>
<keyword evidence="2" id="KW-0808">Transferase</keyword>
<dbReference type="Pfam" id="PF00588">
    <property type="entry name" value="SpoU_methylase"/>
    <property type="match status" value="1"/>
</dbReference>
<dbReference type="PANTHER" id="PTHR46429:SF1">
    <property type="entry name" value="23S RRNA (GUANOSINE-2'-O-)-METHYLTRANSFERASE RLMB"/>
    <property type="match status" value="1"/>
</dbReference>
<dbReference type="EMBL" id="JADIMV010000132">
    <property type="protein sequence ID" value="MBO8440511.1"/>
    <property type="molecule type" value="Genomic_DNA"/>
</dbReference>
<dbReference type="InterPro" id="IPR013123">
    <property type="entry name" value="SpoU_subst-bd"/>
</dbReference>
<name>A0A940DLA5_9BACT</name>
<dbReference type="InterPro" id="IPR004441">
    <property type="entry name" value="rRNA_MeTrfase_TrmH"/>
</dbReference>
<evidence type="ECO:0000256" key="1">
    <source>
        <dbReference type="ARBA" id="ARBA00022603"/>
    </source>
</evidence>
<comment type="caution">
    <text evidence="4">The sequence shown here is derived from an EMBL/GenBank/DDBJ whole genome shotgun (WGS) entry which is preliminary data.</text>
</comment>
<gene>
    <name evidence="4" type="primary">rlmB</name>
    <name evidence="4" type="ORF">IAC51_07660</name>
</gene>
<dbReference type="InterPro" id="IPR001537">
    <property type="entry name" value="SpoU_MeTrfase"/>
</dbReference>
<dbReference type="CDD" id="cd18103">
    <property type="entry name" value="SpoU-like_RlmB"/>
    <property type="match status" value="1"/>
</dbReference>
<reference evidence="4" key="1">
    <citation type="submission" date="2020-10" db="EMBL/GenBank/DDBJ databases">
        <authorList>
            <person name="Gilroy R."/>
        </authorList>
    </citation>
    <scope>NUCLEOTIDE SEQUENCE</scope>
    <source>
        <strain evidence="4">3924</strain>
    </source>
</reference>
<evidence type="ECO:0000256" key="2">
    <source>
        <dbReference type="ARBA" id="ARBA00022679"/>
    </source>
</evidence>
<dbReference type="GO" id="GO:0003723">
    <property type="term" value="F:RNA binding"/>
    <property type="evidence" value="ECO:0007669"/>
    <property type="project" value="InterPro"/>
</dbReference>
<sequence length="244" mass="26435">MKEKNMVFGIRAVMEAIDAGKEIEKVFMRRELGGELAKELADRLSERRVPVLRVPIEKLNRMTMKNHQGVVAFTSSIEYQSVEHVIPALYDEGRLPFIVMLDGVTDVRNFGAIARTCECAGVDAIVVPMKGGAAANADAIKTSAGALHKIPVCRENSLHNTVSYLQKCGVRVIAASEKAAHSYVEADYSGPVAIVLGAEDTGISHDILRICDDMVSIPVRGQIGSLNVSVAGGIIIYEALKQRM</sequence>
<dbReference type="InterPro" id="IPR029064">
    <property type="entry name" value="Ribosomal_eL30-like_sf"/>
</dbReference>
<dbReference type="AlphaFoldDB" id="A0A940DLA5"/>
<proteinExistence type="predicted"/>
<keyword evidence="1" id="KW-0489">Methyltransferase</keyword>
<dbReference type="Gene3D" id="3.30.1330.30">
    <property type="match status" value="1"/>
</dbReference>
<accession>A0A940DLA5</accession>
<dbReference type="GO" id="GO:0008173">
    <property type="term" value="F:RNA methyltransferase activity"/>
    <property type="evidence" value="ECO:0007669"/>
    <property type="project" value="InterPro"/>
</dbReference>
<dbReference type="SUPFAM" id="SSF55315">
    <property type="entry name" value="L30e-like"/>
    <property type="match status" value="1"/>
</dbReference>
<protein>
    <submittedName>
        <fullName evidence="4">23S rRNA (Guanosine(2251)-2'-O)-methyltransferase RlmB</fullName>
    </submittedName>
</protein>
<dbReference type="Pfam" id="PF08032">
    <property type="entry name" value="SpoU_sub_bind"/>
    <property type="match status" value="1"/>
</dbReference>
<dbReference type="InterPro" id="IPR029028">
    <property type="entry name" value="Alpha/beta_knot_MTases"/>
</dbReference>